<dbReference type="Proteomes" id="UP000325672">
    <property type="component" value="Unassembled WGS sequence"/>
</dbReference>
<dbReference type="Gene3D" id="3.40.50.150">
    <property type="entry name" value="Vaccinia Virus protein VP39"/>
    <property type="match status" value="1"/>
</dbReference>
<dbReference type="PANTHER" id="PTHR43591">
    <property type="entry name" value="METHYLTRANSFERASE"/>
    <property type="match status" value="1"/>
</dbReference>
<dbReference type="AlphaFoldDB" id="A0A5N6SRU8"/>
<evidence type="ECO:0000313" key="2">
    <source>
        <dbReference type="EMBL" id="KAE8137352.1"/>
    </source>
</evidence>
<keyword evidence="3" id="KW-1185">Reference proteome</keyword>
<feature type="region of interest" description="Disordered" evidence="1">
    <location>
        <begin position="1"/>
        <end position="20"/>
    </location>
</feature>
<name>A0A5N6SRU8_ASPPS</name>
<proteinExistence type="predicted"/>
<dbReference type="GO" id="GO:0008168">
    <property type="term" value="F:methyltransferase activity"/>
    <property type="evidence" value="ECO:0007669"/>
    <property type="project" value="TreeGrafter"/>
</dbReference>
<reference evidence="2 3" key="1">
    <citation type="submission" date="2019-04" db="EMBL/GenBank/DDBJ databases">
        <title>Friends and foes A comparative genomics study of 23 Aspergillus species from section Flavi.</title>
        <authorList>
            <consortium name="DOE Joint Genome Institute"/>
            <person name="Kjaerbolling I."/>
            <person name="Vesth T."/>
            <person name="Frisvad J.C."/>
            <person name="Nybo J.L."/>
            <person name="Theobald S."/>
            <person name="Kildgaard S."/>
            <person name="Isbrandt T."/>
            <person name="Kuo A."/>
            <person name="Sato A."/>
            <person name="Lyhne E.K."/>
            <person name="Kogle M.E."/>
            <person name="Wiebenga A."/>
            <person name="Kun R.S."/>
            <person name="Lubbers R.J."/>
            <person name="Makela M.R."/>
            <person name="Barry K."/>
            <person name="Chovatia M."/>
            <person name="Clum A."/>
            <person name="Daum C."/>
            <person name="Haridas S."/>
            <person name="He G."/>
            <person name="LaButti K."/>
            <person name="Lipzen A."/>
            <person name="Mondo S."/>
            <person name="Riley R."/>
            <person name="Salamov A."/>
            <person name="Simmons B.A."/>
            <person name="Magnuson J.K."/>
            <person name="Henrissat B."/>
            <person name="Mortensen U.H."/>
            <person name="Larsen T.O."/>
            <person name="Devries R.P."/>
            <person name="Grigoriev I.V."/>
            <person name="Machida M."/>
            <person name="Baker S.E."/>
            <person name="Andersen M.R."/>
        </authorList>
    </citation>
    <scope>NUCLEOTIDE SEQUENCE [LARGE SCALE GENOMIC DNA]</scope>
    <source>
        <strain evidence="2 3">CBS 117625</strain>
    </source>
</reference>
<dbReference type="RefSeq" id="XP_031913415.1">
    <property type="nucleotide sequence ID" value="XM_032059992.1"/>
</dbReference>
<dbReference type="Pfam" id="PF13489">
    <property type="entry name" value="Methyltransf_23"/>
    <property type="match status" value="1"/>
</dbReference>
<sequence>MDTIQHSRHISPLSSPSQSTVVRERQKGEYHLEFHPDELARLAAQHEVFLEHMGVLCVAPINLHRPRLRILDSGTADGRWLHDLRESLPSYSHEYVGTDSVKKMFPRDSPNEISFHLQRADDAWPPSWQESFDYVHQRLVIPGCDYSPAATTIRRLCGLVKPGGWIELIEQDHNAPNPGGLAKSEELLRQIFTLSGTGYDYPKGLKSWLEEAGMCDIEEQIIDVPVGASNLNLKSAQKSIWQISSALEGFLPMARALPLTIAREELDDLPKHTARELARIGGHQRLYVVYGRRPV</sequence>
<dbReference type="EMBL" id="ML743578">
    <property type="protein sequence ID" value="KAE8137352.1"/>
    <property type="molecule type" value="Genomic_DNA"/>
</dbReference>
<dbReference type="OrthoDB" id="184880at2759"/>
<evidence type="ECO:0000256" key="1">
    <source>
        <dbReference type="SAM" id="MobiDB-lite"/>
    </source>
</evidence>
<dbReference type="SUPFAM" id="SSF53335">
    <property type="entry name" value="S-adenosyl-L-methionine-dependent methyltransferases"/>
    <property type="match status" value="1"/>
</dbReference>
<dbReference type="GeneID" id="43644202"/>
<gene>
    <name evidence="2" type="ORF">BDV38DRAFT_283192</name>
</gene>
<dbReference type="PANTHER" id="PTHR43591:SF105">
    <property type="entry name" value="METHYLTRANSFERASE DOMAIN-CONTAINING PROTEIN-RELATED"/>
    <property type="match status" value="1"/>
</dbReference>
<accession>A0A5N6SRU8</accession>
<evidence type="ECO:0000313" key="3">
    <source>
        <dbReference type="Proteomes" id="UP000325672"/>
    </source>
</evidence>
<organism evidence="2 3">
    <name type="scientific">Aspergillus pseudotamarii</name>
    <dbReference type="NCBI Taxonomy" id="132259"/>
    <lineage>
        <taxon>Eukaryota</taxon>
        <taxon>Fungi</taxon>
        <taxon>Dikarya</taxon>
        <taxon>Ascomycota</taxon>
        <taxon>Pezizomycotina</taxon>
        <taxon>Eurotiomycetes</taxon>
        <taxon>Eurotiomycetidae</taxon>
        <taxon>Eurotiales</taxon>
        <taxon>Aspergillaceae</taxon>
        <taxon>Aspergillus</taxon>
        <taxon>Aspergillus subgen. Circumdati</taxon>
    </lineage>
</organism>
<protein>
    <recommendedName>
        <fullName evidence="4">S-adenosyl-L-methionine-dependent methyltransferase</fullName>
    </recommendedName>
</protein>
<evidence type="ECO:0008006" key="4">
    <source>
        <dbReference type="Google" id="ProtNLM"/>
    </source>
</evidence>
<dbReference type="InterPro" id="IPR029063">
    <property type="entry name" value="SAM-dependent_MTases_sf"/>
</dbReference>